<keyword evidence="1" id="KW-0472">Membrane</keyword>
<protein>
    <submittedName>
        <fullName evidence="2">Uncharacterized protein</fullName>
    </submittedName>
</protein>
<dbReference type="EMBL" id="JANVFU010000002">
    <property type="protein sequence ID" value="KAJ3748747.1"/>
    <property type="molecule type" value="Genomic_DNA"/>
</dbReference>
<feature type="transmembrane region" description="Helical" evidence="1">
    <location>
        <begin position="82"/>
        <end position="103"/>
    </location>
</feature>
<reference evidence="2 3" key="1">
    <citation type="journal article" date="2023" name="Proc. Natl. Acad. Sci. U.S.A.">
        <title>A global phylogenomic analysis of the shiitake genus Lentinula.</title>
        <authorList>
            <person name="Sierra-Patev S."/>
            <person name="Min B."/>
            <person name="Naranjo-Ortiz M."/>
            <person name="Looney B."/>
            <person name="Konkel Z."/>
            <person name="Slot J.C."/>
            <person name="Sakamoto Y."/>
            <person name="Steenwyk J.L."/>
            <person name="Rokas A."/>
            <person name="Carro J."/>
            <person name="Camarero S."/>
            <person name="Ferreira P."/>
            <person name="Molpeceres G."/>
            <person name="Ruiz-Duenas F.J."/>
            <person name="Serrano A."/>
            <person name="Henrissat B."/>
            <person name="Drula E."/>
            <person name="Hughes K.W."/>
            <person name="Mata J.L."/>
            <person name="Ishikawa N.K."/>
            <person name="Vargas-Isla R."/>
            <person name="Ushijima S."/>
            <person name="Smith C.A."/>
            <person name="Donoghue J."/>
            <person name="Ahrendt S."/>
            <person name="Andreopoulos W."/>
            <person name="He G."/>
            <person name="LaButti K."/>
            <person name="Lipzen A."/>
            <person name="Ng V."/>
            <person name="Riley R."/>
            <person name="Sandor L."/>
            <person name="Barry K."/>
            <person name="Martinez A.T."/>
            <person name="Xiao Y."/>
            <person name="Gibbons J.G."/>
            <person name="Terashima K."/>
            <person name="Grigoriev I.V."/>
            <person name="Hibbett D."/>
        </authorList>
    </citation>
    <scope>NUCLEOTIDE SEQUENCE [LARGE SCALE GENOMIC DNA]</scope>
    <source>
        <strain evidence="2 3">TFB7810</strain>
    </source>
</reference>
<sequence>MIPYQIRKLTYCSLSISLIVFVFSMASNLGDNSFFLDPIASFLTIILHLSLLWLDRRTEKLRLQLHSKISPYPISSGIPNIVCHWLLGCLWTASSVLIMFTAVCTFLDGFSNTARTLVLIEPVFAAAESILLLTIAVLVTKHRETYQTRMASSSTLTGPTLRVS</sequence>
<gene>
    <name evidence="2" type="ORF">DFH05DRAFT_596360</name>
</gene>
<evidence type="ECO:0000256" key="1">
    <source>
        <dbReference type="SAM" id="Phobius"/>
    </source>
</evidence>
<organism evidence="2 3">
    <name type="scientific">Lentinula detonsa</name>
    <dbReference type="NCBI Taxonomy" id="2804962"/>
    <lineage>
        <taxon>Eukaryota</taxon>
        <taxon>Fungi</taxon>
        <taxon>Dikarya</taxon>
        <taxon>Basidiomycota</taxon>
        <taxon>Agaricomycotina</taxon>
        <taxon>Agaricomycetes</taxon>
        <taxon>Agaricomycetidae</taxon>
        <taxon>Agaricales</taxon>
        <taxon>Marasmiineae</taxon>
        <taxon>Omphalotaceae</taxon>
        <taxon>Lentinula</taxon>
    </lineage>
</organism>
<feature type="transmembrane region" description="Helical" evidence="1">
    <location>
        <begin position="123"/>
        <end position="140"/>
    </location>
</feature>
<keyword evidence="3" id="KW-1185">Reference proteome</keyword>
<proteinExistence type="predicted"/>
<comment type="caution">
    <text evidence="2">The sequence shown here is derived from an EMBL/GenBank/DDBJ whole genome shotgun (WGS) entry which is preliminary data.</text>
</comment>
<feature type="transmembrane region" description="Helical" evidence="1">
    <location>
        <begin position="35"/>
        <end position="54"/>
    </location>
</feature>
<dbReference type="Proteomes" id="UP001142393">
    <property type="component" value="Unassembled WGS sequence"/>
</dbReference>
<keyword evidence="1" id="KW-0812">Transmembrane</keyword>
<accession>A0A9W8P7W8</accession>
<keyword evidence="1" id="KW-1133">Transmembrane helix</keyword>
<evidence type="ECO:0000313" key="3">
    <source>
        <dbReference type="Proteomes" id="UP001142393"/>
    </source>
</evidence>
<evidence type="ECO:0000313" key="2">
    <source>
        <dbReference type="EMBL" id="KAJ3748747.1"/>
    </source>
</evidence>
<name>A0A9W8P7W8_9AGAR</name>
<feature type="transmembrane region" description="Helical" evidence="1">
    <location>
        <begin position="9"/>
        <end position="29"/>
    </location>
</feature>
<dbReference type="AlphaFoldDB" id="A0A9W8P7W8"/>